<dbReference type="InterPro" id="IPR036165">
    <property type="entry name" value="YefM-like_sf"/>
</dbReference>
<sequence>MRSVNLHEAKTHLSELVGAAAAGEEIVIARAGKPLARLMPLEKAEPRRPGLAKGRVTEAFFEPLPEEELASWEA</sequence>
<evidence type="ECO:0000256" key="2">
    <source>
        <dbReference type="RuleBase" id="RU362080"/>
    </source>
</evidence>
<dbReference type="PANTHER" id="PTHR35377">
    <property type="entry name" value="ANTITOXIN VAPB49-RELATED-RELATED"/>
    <property type="match status" value="1"/>
</dbReference>
<evidence type="ECO:0000256" key="1">
    <source>
        <dbReference type="ARBA" id="ARBA00009981"/>
    </source>
</evidence>
<organism evidence="3 4">
    <name type="scientific">Trichloromonas acetexigens</name>
    <dbReference type="NCBI Taxonomy" id="38815"/>
    <lineage>
        <taxon>Bacteria</taxon>
        <taxon>Pseudomonadati</taxon>
        <taxon>Thermodesulfobacteriota</taxon>
        <taxon>Desulfuromonadia</taxon>
        <taxon>Desulfuromonadales</taxon>
        <taxon>Trichloromonadaceae</taxon>
        <taxon>Trichloromonas</taxon>
    </lineage>
</organism>
<dbReference type="RefSeq" id="WP_092054885.1">
    <property type="nucleotide sequence ID" value="NZ_FOJJ01000008.1"/>
</dbReference>
<dbReference type="SUPFAM" id="SSF143120">
    <property type="entry name" value="YefM-like"/>
    <property type="match status" value="1"/>
</dbReference>
<dbReference type="NCBIfam" id="TIGR01552">
    <property type="entry name" value="phd_fam"/>
    <property type="match status" value="1"/>
</dbReference>
<dbReference type="Gene3D" id="3.40.1620.10">
    <property type="entry name" value="YefM-like domain"/>
    <property type="match status" value="1"/>
</dbReference>
<dbReference type="EMBL" id="VJVV01000016">
    <property type="protein sequence ID" value="TRO78601.1"/>
    <property type="molecule type" value="Genomic_DNA"/>
</dbReference>
<comment type="caution">
    <text evidence="3">The sequence shown here is derived from an EMBL/GenBank/DDBJ whole genome shotgun (WGS) entry which is preliminary data.</text>
</comment>
<name>A0A550J5U5_9BACT</name>
<dbReference type="InterPro" id="IPR051416">
    <property type="entry name" value="phD-YefM_TA_antitoxins"/>
</dbReference>
<proteinExistence type="inferred from homology"/>
<dbReference type="AlphaFoldDB" id="A0A550J5U5"/>
<protein>
    <recommendedName>
        <fullName evidence="2">Antitoxin</fullName>
    </recommendedName>
</protein>
<dbReference type="InterPro" id="IPR006442">
    <property type="entry name" value="Antitoxin_Phd/YefM"/>
</dbReference>
<keyword evidence="4" id="KW-1185">Reference proteome</keyword>
<dbReference type="Pfam" id="PF02604">
    <property type="entry name" value="PhdYeFM_antitox"/>
    <property type="match status" value="1"/>
</dbReference>
<evidence type="ECO:0000313" key="4">
    <source>
        <dbReference type="Proteomes" id="UP000317155"/>
    </source>
</evidence>
<evidence type="ECO:0000313" key="3">
    <source>
        <dbReference type="EMBL" id="TRO78601.1"/>
    </source>
</evidence>
<reference evidence="3 4" key="1">
    <citation type="submission" date="2019-07" db="EMBL/GenBank/DDBJ databases">
        <title>Insights of Desulfuromonas acetexigens electromicrobiology.</title>
        <authorList>
            <person name="Katuri K."/>
            <person name="Sapireddy V."/>
            <person name="Shaw D.R."/>
            <person name="Saikaly P."/>
        </authorList>
    </citation>
    <scope>NUCLEOTIDE SEQUENCE [LARGE SCALE GENOMIC DNA]</scope>
    <source>
        <strain evidence="3 4">2873</strain>
    </source>
</reference>
<accession>A0A550J5U5</accession>
<gene>
    <name evidence="3" type="ORF">FL622_15900</name>
</gene>
<dbReference type="Proteomes" id="UP000317155">
    <property type="component" value="Unassembled WGS sequence"/>
</dbReference>
<comment type="function">
    <text evidence="2">Antitoxin component of a type II toxin-antitoxin (TA) system.</text>
</comment>
<dbReference type="PANTHER" id="PTHR35377:SF4">
    <property type="entry name" value="PREVENT-HOST-DEATH FAMILY PROTEIN"/>
    <property type="match status" value="1"/>
</dbReference>
<comment type="similarity">
    <text evidence="1 2">Belongs to the phD/YefM antitoxin family.</text>
</comment>